<sequence>MVFINAQLWLPSSLINRRNSQCYRLVVSSVTSAFEYSLNYPGFIVNFIKCRMELNRKVFADLAIYEPKT</sequence>
<reference evidence="1" key="1">
    <citation type="submission" date="2020-12" db="EMBL/GenBank/DDBJ databases">
        <authorList>
            <consortium name="Molecular Ecology Group"/>
        </authorList>
    </citation>
    <scope>NUCLEOTIDE SEQUENCE</scope>
    <source>
        <strain evidence="1">TBG_1078</strain>
    </source>
</reference>
<organism evidence="1 2">
    <name type="scientific">Nyctereutes procyonoides</name>
    <name type="common">Raccoon dog</name>
    <name type="synonym">Canis procyonoides</name>
    <dbReference type="NCBI Taxonomy" id="34880"/>
    <lineage>
        <taxon>Eukaryota</taxon>
        <taxon>Metazoa</taxon>
        <taxon>Chordata</taxon>
        <taxon>Craniata</taxon>
        <taxon>Vertebrata</taxon>
        <taxon>Euteleostomi</taxon>
        <taxon>Mammalia</taxon>
        <taxon>Eutheria</taxon>
        <taxon>Laurasiatheria</taxon>
        <taxon>Carnivora</taxon>
        <taxon>Caniformia</taxon>
        <taxon>Canidae</taxon>
        <taxon>Nyctereutes</taxon>
    </lineage>
</organism>
<keyword evidence="2" id="KW-1185">Reference proteome</keyword>
<dbReference type="SUPFAM" id="SSF74731">
    <property type="entry name" value="Ribosomal protein L20"/>
    <property type="match status" value="1"/>
</dbReference>
<gene>
    <name evidence="1" type="ORF">NYPRO_LOCUS15467</name>
</gene>
<dbReference type="AlphaFoldDB" id="A0A811Z107"/>
<dbReference type="Proteomes" id="UP000645828">
    <property type="component" value="Unassembled WGS sequence"/>
</dbReference>
<dbReference type="Gene3D" id="1.10.1900.20">
    <property type="entry name" value="Ribosomal protein L20"/>
    <property type="match status" value="1"/>
</dbReference>
<protein>
    <submittedName>
        <fullName evidence="1">(raccoon dog) hypothetical protein</fullName>
    </submittedName>
</protein>
<accession>A0A811Z107</accession>
<evidence type="ECO:0000313" key="2">
    <source>
        <dbReference type="Proteomes" id="UP000645828"/>
    </source>
</evidence>
<evidence type="ECO:0000313" key="1">
    <source>
        <dbReference type="EMBL" id="CAD7682675.1"/>
    </source>
</evidence>
<proteinExistence type="predicted"/>
<comment type="caution">
    <text evidence="1">The sequence shown here is derived from an EMBL/GenBank/DDBJ whole genome shotgun (WGS) entry which is preliminary data.</text>
</comment>
<dbReference type="EMBL" id="CAJHUB010000754">
    <property type="protein sequence ID" value="CAD7682675.1"/>
    <property type="molecule type" value="Genomic_DNA"/>
</dbReference>
<name>A0A811Z107_NYCPR</name>
<dbReference type="InterPro" id="IPR035566">
    <property type="entry name" value="Ribosomal_protein_bL20_C"/>
</dbReference>